<evidence type="ECO:0000313" key="2">
    <source>
        <dbReference type="EMBL" id="WXK91911.1"/>
    </source>
</evidence>
<keyword evidence="1" id="KW-0812">Transmembrane</keyword>
<keyword evidence="1" id="KW-1133">Transmembrane helix</keyword>
<evidence type="ECO:0000313" key="3">
    <source>
        <dbReference type="Proteomes" id="UP001623384"/>
    </source>
</evidence>
<evidence type="ECO:0000256" key="1">
    <source>
        <dbReference type="SAM" id="Phobius"/>
    </source>
</evidence>
<dbReference type="RefSeq" id="WP_406633204.1">
    <property type="nucleotide sequence ID" value="NZ_CP148033.1"/>
</dbReference>
<feature type="transmembrane region" description="Helical" evidence="1">
    <location>
        <begin position="20"/>
        <end position="40"/>
    </location>
</feature>
<dbReference type="EMBL" id="CP148033">
    <property type="protein sequence ID" value="WXK91911.1"/>
    <property type="molecule type" value="Genomic_DNA"/>
</dbReference>
<dbReference type="Proteomes" id="UP001623384">
    <property type="component" value="Chromosome"/>
</dbReference>
<protein>
    <submittedName>
        <fullName evidence="2">Uncharacterized protein</fullName>
    </submittedName>
</protein>
<keyword evidence="1" id="KW-0472">Membrane</keyword>
<accession>A0ABZ2R155</accession>
<name>A0ABZ2R155_9MICC</name>
<gene>
    <name evidence="2" type="ORF">WHH00_12535</name>
</gene>
<feature type="transmembrane region" description="Helical" evidence="1">
    <location>
        <begin position="52"/>
        <end position="75"/>
    </location>
</feature>
<proteinExistence type="predicted"/>
<keyword evidence="3" id="KW-1185">Reference proteome</keyword>
<organism evidence="2 3">
    <name type="scientific">Pseudarthrobacter quantipunctorum</name>
    <dbReference type="NCBI Taxonomy" id="3128980"/>
    <lineage>
        <taxon>Bacteria</taxon>
        <taxon>Bacillati</taxon>
        <taxon>Actinomycetota</taxon>
        <taxon>Actinomycetes</taxon>
        <taxon>Micrococcales</taxon>
        <taxon>Micrococcaceae</taxon>
        <taxon>Pseudarthrobacter</taxon>
    </lineage>
</organism>
<feature type="transmembrane region" description="Helical" evidence="1">
    <location>
        <begin position="81"/>
        <end position="106"/>
    </location>
</feature>
<sequence>MSGGNLSSQGGEERPEPALGPMGFGILFGTTALYAIYVGVPIAFGGPASMRFLTGPSAFIPLAVYLLVAIVLTVRPRTSRWGAGLLVGLGIFTLLGGGVCVGTLAAQMGGQA</sequence>
<reference evidence="2 3" key="1">
    <citation type="submission" date="2024-03" db="EMBL/GenBank/DDBJ databases">
        <title>Rhodococcus navarretei sp. nov. and Pseudarthrobacter quantumdoti sp. nov., two new species with the ability to biosynthesize Quantum Dots isolated from soil samples at Union Glacier, Antarctica.</title>
        <authorList>
            <person name="Vargas M."/>
        </authorList>
    </citation>
    <scope>NUCLEOTIDE SEQUENCE [LARGE SCALE GENOMIC DNA]</scope>
    <source>
        <strain evidence="2 3">RC-2-3</strain>
    </source>
</reference>